<dbReference type="EMBL" id="PVMZ01000014">
    <property type="protein sequence ID" value="PRX17861.1"/>
    <property type="molecule type" value="Genomic_DNA"/>
</dbReference>
<protein>
    <submittedName>
        <fullName evidence="1">Uncharacterized protein</fullName>
    </submittedName>
</protein>
<organism evidence="1 2">
    <name type="scientific">Actinoplanes italicus</name>
    <dbReference type="NCBI Taxonomy" id="113567"/>
    <lineage>
        <taxon>Bacteria</taxon>
        <taxon>Bacillati</taxon>
        <taxon>Actinomycetota</taxon>
        <taxon>Actinomycetes</taxon>
        <taxon>Micromonosporales</taxon>
        <taxon>Micromonosporaceae</taxon>
        <taxon>Actinoplanes</taxon>
    </lineage>
</organism>
<comment type="caution">
    <text evidence="1">The sequence shown here is derived from an EMBL/GenBank/DDBJ whole genome shotgun (WGS) entry which is preliminary data.</text>
</comment>
<reference evidence="1 2" key="1">
    <citation type="submission" date="2018-03" db="EMBL/GenBank/DDBJ databases">
        <title>Genomic Encyclopedia of Archaeal and Bacterial Type Strains, Phase II (KMG-II): from individual species to whole genera.</title>
        <authorList>
            <person name="Goeker M."/>
        </authorList>
    </citation>
    <scope>NUCLEOTIDE SEQUENCE [LARGE SCALE GENOMIC DNA]</scope>
    <source>
        <strain evidence="1 2">DSM 43146</strain>
    </source>
</reference>
<name>A0A2T0K5B7_9ACTN</name>
<dbReference type="AlphaFoldDB" id="A0A2T0K5B7"/>
<dbReference type="Proteomes" id="UP000239415">
    <property type="component" value="Unassembled WGS sequence"/>
</dbReference>
<proteinExistence type="predicted"/>
<gene>
    <name evidence="1" type="ORF">CLV67_11430</name>
</gene>
<evidence type="ECO:0000313" key="1">
    <source>
        <dbReference type="EMBL" id="PRX17861.1"/>
    </source>
</evidence>
<keyword evidence="2" id="KW-1185">Reference proteome</keyword>
<evidence type="ECO:0000313" key="2">
    <source>
        <dbReference type="Proteomes" id="UP000239415"/>
    </source>
</evidence>
<sequence length="355" mass="38197">MLATGIYGGPVEIRLWSVVAEDAALTVAGPGARVHETADAVFAAGPDATVVIVTGLRTAEDVRVDGPFPRLVEGRLTGGDGPPLHTFARMPDGCLVLGTARVTEAARRRGLLKRLDLRLDTPLPEHLLNLAGPVGQPGAAWIDLLPDDPAAALERFVGDWYADIPAQEPPAPGDGQPEPLRAFHRAAAGRAALYDGSLRLHPEPRPGGPDGTLVIGEGGDGTFELLIERGADDPPVYYHGLSDQPLRERERLSAYLLLLTLTRVAMDRPPEGLAPGGMAFADRAQARRIVAPLQRVPLRPLRWPCARSRLYAGPDTVALVGEDDADWFEVYVATRDRSSLRRLRKIGLDWASFDG</sequence>
<accession>A0A2T0K5B7</accession>